<dbReference type="PANTHER" id="PTHR48258:SF15">
    <property type="entry name" value="OS02G0543900 PROTEIN"/>
    <property type="match status" value="1"/>
</dbReference>
<dbReference type="InterPro" id="IPR025312">
    <property type="entry name" value="DUF4216"/>
</dbReference>
<protein>
    <submittedName>
        <fullName evidence="5">Uncharacterized protein LOC109705144</fullName>
    </submittedName>
</protein>
<dbReference type="AlphaFoldDB" id="A0A6P5EDG9"/>
<dbReference type="RefSeq" id="XP_020081484.1">
    <property type="nucleotide sequence ID" value="XM_020225895.1"/>
</dbReference>
<evidence type="ECO:0000259" key="3">
    <source>
        <dbReference type="Pfam" id="PF13960"/>
    </source>
</evidence>
<dbReference type="Pfam" id="PF13952">
    <property type="entry name" value="DUF4216"/>
    <property type="match status" value="1"/>
</dbReference>
<dbReference type="InterPro" id="IPR025452">
    <property type="entry name" value="DUF4218"/>
</dbReference>
<evidence type="ECO:0000313" key="4">
    <source>
        <dbReference type="Proteomes" id="UP000515123"/>
    </source>
</evidence>
<evidence type="ECO:0000313" key="5">
    <source>
        <dbReference type="RefSeq" id="XP_020081484.1"/>
    </source>
</evidence>
<gene>
    <name evidence="5" type="primary">LOC109705144</name>
</gene>
<feature type="domain" description="DUF4218" evidence="3">
    <location>
        <begin position="317"/>
        <end position="429"/>
    </location>
</feature>
<sequence>MKATSFILSLLIPGPSGPGNHIDIYLQPLIEELMELWEVGTETYDSSCGETFRLKAALLWTINDFPAYGNLSGWNVHGAFACPCCNIDTFSKRLSHGRKYCFMGHRRFLEPNHKFHYNRDSFDGAEEYGHAPAIPTGTMILRQLEKITDFDDSQTWKKKSIFFTLPYWKSNLLRHNLDVMHIEKNVSENVYGTLLNIEGKSKDNLNARLDLQELNIREDLHPQQIGPNKLYLPSACYTMSRNEKQVFCNLLCNIKAPDGYTGNISRCVNSAHCKIFGLKSHDCHILMQQLLPIALRGLLPMNVTLPLFDLSSYFRELCSKVLHVHELDQLESRIRLTMCHLEMIFSPGFFTIMVHLVTHLATEAKIAGPVQYRWMYPIERYLRTLKSYVRNKARPEGSIAEAYLADECMTFCSRYLEGFETKFNRPSRNDERVNVEEHSNLTAESILFPRVGRPIGKPTNYILNDLEKVQAHRYVLFNCPDVVPFLKEHAVEIRRKSRPRRLSLRDVERAQNKSFHEWFTEHILKLERNESTQHLKEEIRWLARGPNQVARKFRGFNIHGYRFRPTRYDKETQNSGVVVTAKTSSYASVSDNNPIFGEITYYGKVLEIIELDYWGKFSVVLFKCKWVDVTHGKGLKRDEYGFTLVNFSHLIHTGEKLEDEPFIFATQAEQVFYVEDELNSGWSTVIKFKPRDVYEMETSFYPGICWKHDWHHICVCGASQLRSLCLLLRSSGSSIYSWSRSEFVYALFDFVIIQFLIFYISFS</sequence>
<dbReference type="Pfam" id="PF02992">
    <property type="entry name" value="Transposase_21"/>
    <property type="match status" value="1"/>
</dbReference>
<dbReference type="GeneID" id="109705144"/>
<dbReference type="Pfam" id="PF13960">
    <property type="entry name" value="DUF4218"/>
    <property type="match status" value="1"/>
</dbReference>
<dbReference type="InterPro" id="IPR004242">
    <property type="entry name" value="Transposase_21"/>
</dbReference>
<reference evidence="5" key="2">
    <citation type="submission" date="2025-08" db="UniProtKB">
        <authorList>
            <consortium name="RefSeq"/>
        </authorList>
    </citation>
    <scope>IDENTIFICATION</scope>
    <source>
        <tissue evidence="5">Leaf</tissue>
    </source>
</reference>
<dbReference type="OrthoDB" id="658485at2759"/>
<keyword evidence="4" id="KW-1185">Reference proteome</keyword>
<feature type="transmembrane region" description="Helical" evidence="1">
    <location>
        <begin position="743"/>
        <end position="762"/>
    </location>
</feature>
<accession>A0A6P5EDG9</accession>
<dbReference type="PANTHER" id="PTHR48258">
    <property type="entry name" value="DUF4218 DOMAIN-CONTAINING PROTEIN-RELATED"/>
    <property type="match status" value="1"/>
</dbReference>
<feature type="domain" description="DUF4216" evidence="2">
    <location>
        <begin position="609"/>
        <end position="685"/>
    </location>
</feature>
<keyword evidence="1" id="KW-1133">Transmembrane helix</keyword>
<organism evidence="4 5">
    <name type="scientific">Ananas comosus</name>
    <name type="common">Pineapple</name>
    <name type="synonym">Ananas ananas</name>
    <dbReference type="NCBI Taxonomy" id="4615"/>
    <lineage>
        <taxon>Eukaryota</taxon>
        <taxon>Viridiplantae</taxon>
        <taxon>Streptophyta</taxon>
        <taxon>Embryophyta</taxon>
        <taxon>Tracheophyta</taxon>
        <taxon>Spermatophyta</taxon>
        <taxon>Magnoliopsida</taxon>
        <taxon>Liliopsida</taxon>
        <taxon>Poales</taxon>
        <taxon>Bromeliaceae</taxon>
        <taxon>Bromelioideae</taxon>
        <taxon>Ananas</taxon>
    </lineage>
</organism>
<keyword evidence="1" id="KW-0812">Transmembrane</keyword>
<reference evidence="4" key="1">
    <citation type="journal article" date="2015" name="Nat. Genet.">
        <title>The pineapple genome and the evolution of CAM photosynthesis.</title>
        <authorList>
            <person name="Ming R."/>
            <person name="VanBuren R."/>
            <person name="Wai C.M."/>
            <person name="Tang H."/>
            <person name="Schatz M.C."/>
            <person name="Bowers J.E."/>
            <person name="Lyons E."/>
            <person name="Wang M.L."/>
            <person name="Chen J."/>
            <person name="Biggers E."/>
            <person name="Zhang J."/>
            <person name="Huang L."/>
            <person name="Zhang L."/>
            <person name="Miao W."/>
            <person name="Zhang J."/>
            <person name="Ye Z."/>
            <person name="Miao C."/>
            <person name="Lin Z."/>
            <person name="Wang H."/>
            <person name="Zhou H."/>
            <person name="Yim W.C."/>
            <person name="Priest H.D."/>
            <person name="Zheng C."/>
            <person name="Woodhouse M."/>
            <person name="Edger P.P."/>
            <person name="Guyot R."/>
            <person name="Guo H.B."/>
            <person name="Guo H."/>
            <person name="Zheng G."/>
            <person name="Singh R."/>
            <person name="Sharma A."/>
            <person name="Min X."/>
            <person name="Zheng Y."/>
            <person name="Lee H."/>
            <person name="Gurtowski J."/>
            <person name="Sedlazeck F.J."/>
            <person name="Harkess A."/>
            <person name="McKain M.R."/>
            <person name="Liao Z."/>
            <person name="Fang J."/>
            <person name="Liu J."/>
            <person name="Zhang X."/>
            <person name="Zhang Q."/>
            <person name="Hu W."/>
            <person name="Qin Y."/>
            <person name="Wang K."/>
            <person name="Chen L.Y."/>
            <person name="Shirley N."/>
            <person name="Lin Y.R."/>
            <person name="Liu L.Y."/>
            <person name="Hernandez A.G."/>
            <person name="Wright C.L."/>
            <person name="Bulone V."/>
            <person name="Tuskan G.A."/>
            <person name="Heath K."/>
            <person name="Zee F."/>
            <person name="Moore P.H."/>
            <person name="Sunkar R."/>
            <person name="Leebens-Mack J.H."/>
            <person name="Mockler T."/>
            <person name="Bennetzen J.L."/>
            <person name="Freeling M."/>
            <person name="Sankoff D."/>
            <person name="Paterson A.H."/>
            <person name="Zhu X."/>
            <person name="Yang X."/>
            <person name="Smith J.A."/>
            <person name="Cushman J.C."/>
            <person name="Paull R.E."/>
            <person name="Yu Q."/>
        </authorList>
    </citation>
    <scope>NUCLEOTIDE SEQUENCE [LARGE SCALE GENOMIC DNA]</scope>
    <source>
        <strain evidence="4">cv. F153</strain>
    </source>
</reference>
<dbReference type="Proteomes" id="UP000515123">
    <property type="component" value="Unplaced"/>
</dbReference>
<keyword evidence="1" id="KW-0472">Membrane</keyword>
<name>A0A6P5EDG9_ANACO</name>
<proteinExistence type="predicted"/>
<evidence type="ECO:0000259" key="2">
    <source>
        <dbReference type="Pfam" id="PF13952"/>
    </source>
</evidence>
<evidence type="ECO:0000256" key="1">
    <source>
        <dbReference type="SAM" id="Phobius"/>
    </source>
</evidence>